<dbReference type="PROSITE" id="PS51059">
    <property type="entry name" value="PARP_CATALYTIC"/>
    <property type="match status" value="1"/>
</dbReference>
<dbReference type="Pfam" id="PF12174">
    <property type="entry name" value="RST"/>
    <property type="match status" value="1"/>
</dbReference>
<dbReference type="Gene3D" id="3.90.228.10">
    <property type="match status" value="1"/>
</dbReference>
<dbReference type="InterPro" id="IPR012317">
    <property type="entry name" value="Poly(ADP-ribose)pol_cat_dom"/>
</dbReference>
<evidence type="ECO:0000256" key="2">
    <source>
        <dbReference type="ARBA" id="ARBA00022473"/>
    </source>
</evidence>
<reference evidence="7" key="1">
    <citation type="journal article" date="2021" name="Nat. Commun.">
        <title>Genomic analyses provide insights into spinach domestication and the genetic basis of agronomic traits.</title>
        <authorList>
            <person name="Cai X."/>
            <person name="Sun X."/>
            <person name="Xu C."/>
            <person name="Sun H."/>
            <person name="Wang X."/>
            <person name="Ge C."/>
            <person name="Zhang Z."/>
            <person name="Wang Q."/>
            <person name="Fei Z."/>
            <person name="Jiao C."/>
            <person name="Wang Q."/>
        </authorList>
    </citation>
    <scope>NUCLEOTIDE SEQUENCE [LARGE SCALE GENOMIC DNA]</scope>
    <source>
        <strain evidence="7">cv. Varoflay</strain>
    </source>
</reference>
<feature type="domain" description="RST" evidence="6">
    <location>
        <begin position="498"/>
        <end position="569"/>
    </location>
</feature>
<dbReference type="InterPro" id="IPR044964">
    <property type="entry name" value="RCD1/SRO1-5"/>
</dbReference>
<evidence type="ECO:0000256" key="4">
    <source>
        <dbReference type="ARBA" id="ARBA00023242"/>
    </source>
</evidence>
<dbReference type="GO" id="GO:0003950">
    <property type="term" value="F:NAD+ poly-ADP-ribosyltransferase activity"/>
    <property type="evidence" value="ECO:0007669"/>
    <property type="project" value="InterPro"/>
</dbReference>
<keyword evidence="4" id="KW-0539">Nucleus</keyword>
<evidence type="ECO:0000256" key="3">
    <source>
        <dbReference type="ARBA" id="ARBA00023016"/>
    </source>
</evidence>
<evidence type="ECO:0000313" key="7">
    <source>
        <dbReference type="Proteomes" id="UP000813463"/>
    </source>
</evidence>
<dbReference type="GO" id="GO:0005634">
    <property type="term" value="C:nucleus"/>
    <property type="evidence" value="ECO:0007669"/>
    <property type="project" value="UniProtKB-SubCell"/>
</dbReference>
<organism evidence="7 9">
    <name type="scientific">Spinacia oleracea</name>
    <name type="common">Spinach</name>
    <dbReference type="NCBI Taxonomy" id="3562"/>
    <lineage>
        <taxon>Eukaryota</taxon>
        <taxon>Viridiplantae</taxon>
        <taxon>Streptophyta</taxon>
        <taxon>Embryophyta</taxon>
        <taxon>Tracheophyta</taxon>
        <taxon>Spermatophyta</taxon>
        <taxon>Magnoliopsida</taxon>
        <taxon>eudicotyledons</taxon>
        <taxon>Gunneridae</taxon>
        <taxon>Pentapetalae</taxon>
        <taxon>Caryophyllales</taxon>
        <taxon>Chenopodiaceae</taxon>
        <taxon>Chenopodioideae</taxon>
        <taxon>Anserineae</taxon>
        <taxon>Spinacia</taxon>
    </lineage>
</organism>
<dbReference type="AlphaFoldDB" id="A0A9R0I751"/>
<evidence type="ECO:0000259" key="6">
    <source>
        <dbReference type="PROSITE" id="PS51879"/>
    </source>
</evidence>
<dbReference type="RefSeq" id="XP_021844061.2">
    <property type="nucleotide sequence ID" value="XM_021988369.2"/>
</dbReference>
<evidence type="ECO:0000313" key="9">
    <source>
        <dbReference type="RefSeq" id="XP_021844062.2"/>
    </source>
</evidence>
<dbReference type="PANTHER" id="PTHR32263:SF5">
    <property type="entry name" value="INACTIVE POLY [ADP-RIBOSE] POLYMERASE SRO1-RELATED"/>
    <property type="match status" value="1"/>
</dbReference>
<evidence type="ECO:0000259" key="5">
    <source>
        <dbReference type="PROSITE" id="PS51059"/>
    </source>
</evidence>
<dbReference type="SUPFAM" id="SSF56399">
    <property type="entry name" value="ADP-ribosylation"/>
    <property type="match status" value="1"/>
</dbReference>
<proteinExistence type="predicted"/>
<dbReference type="KEGG" id="soe:110783963"/>
<dbReference type="GeneID" id="110783963"/>
<keyword evidence="2" id="KW-0217">Developmental protein</keyword>
<sequence length="584" mass="65617">MEGKYAKVLDSGRRVVVDLKRKRAARFATYLARNAIPQLSTLKSSKLGKRKKPDVCKAKCRSCKLASRRSLLRYYANFMKSGLPKRLMFFQNGEWIDHEFELVGLVKEDFEYKEGGVVEVKFKCYHLRLDFVHMVQFNFKTSLEQPIAWIDEDGCCFFPEIYVDDQHGHSLPAIRKNGIHASREIKLQIEIQVNGVGDANLVEYCGESSPVVKRIKVGQNAEIEDSCDKVSDVRMNVNVGENQHLEKNLDTEIEKMSFDLDSDAVKGLFLNGVDSAAGPNILGICPNSAAMRQGRLEVFLKQVEITKKFRGNANVCYAWLASTKEASSGIMTYGLGHFGINQIKSIYGVGVHLTAANCADASANYCDVDENGVRYMVLCRVIMGNMEVVLPGSKQFHPSSESFDSGVDDPENPRHYIVWSMNINTHIYPEYVVSFKVPANREGPLLKNNGNLLTDSVKTGHQNLMDQCKVEAAVDVGNDHPSYITSDGSKERSPSVNSLPKSPWMPFPMLFEVISKQIPRNKMKLLLAFYEIFRNKMISREDFVKELRLIVGDALLRSTISELSYKAAPVNDNMMTVTKQEVGS</sequence>
<dbReference type="InterPro" id="IPR022003">
    <property type="entry name" value="RST"/>
</dbReference>
<dbReference type="RefSeq" id="XP_021844062.2">
    <property type="nucleotide sequence ID" value="XM_021988370.2"/>
</dbReference>
<dbReference type="Pfam" id="PF23467">
    <property type="entry name" value="WWE_5"/>
    <property type="match status" value="1"/>
</dbReference>
<gene>
    <name evidence="8 9" type="primary">LOC110783963</name>
</gene>
<dbReference type="PROSITE" id="PS51879">
    <property type="entry name" value="RST"/>
    <property type="match status" value="1"/>
</dbReference>
<name>A0A9R0I751_SPIOL</name>
<dbReference type="Proteomes" id="UP000813463">
    <property type="component" value="Chromosome 1"/>
</dbReference>
<dbReference type="InterPro" id="IPR057823">
    <property type="entry name" value="WWE_RCD1"/>
</dbReference>
<comment type="subcellular location">
    <subcellularLocation>
        <location evidence="1">Nucleus</location>
    </subcellularLocation>
</comment>
<protein>
    <submittedName>
        <fullName evidence="8 9">Inactive poly [ADP-ribose] polymerase RCD1</fullName>
    </submittedName>
</protein>
<evidence type="ECO:0000313" key="8">
    <source>
        <dbReference type="RefSeq" id="XP_021844061.2"/>
    </source>
</evidence>
<reference evidence="8 9" key="2">
    <citation type="submission" date="2025-05" db="UniProtKB">
        <authorList>
            <consortium name="RefSeq"/>
        </authorList>
    </citation>
    <scope>IDENTIFICATION</scope>
    <source>
        <tissue evidence="8 9">Leaf</tissue>
    </source>
</reference>
<feature type="domain" description="PARP catalytic" evidence="5">
    <location>
        <begin position="236"/>
        <end position="457"/>
    </location>
</feature>
<evidence type="ECO:0000256" key="1">
    <source>
        <dbReference type="ARBA" id="ARBA00004123"/>
    </source>
</evidence>
<keyword evidence="7" id="KW-1185">Reference proteome</keyword>
<keyword evidence="3" id="KW-0346">Stress response</keyword>
<dbReference type="PANTHER" id="PTHR32263">
    <property type="entry name" value="INACTIVE POLY [ADP-RIBOSE] POLYMERASE SRO4-RELATED"/>
    <property type="match status" value="1"/>
</dbReference>
<accession>A0A9R0I751</accession>